<evidence type="ECO:0000256" key="1">
    <source>
        <dbReference type="SAM" id="MobiDB-lite"/>
    </source>
</evidence>
<feature type="compositionally biased region" description="Low complexity" evidence="1">
    <location>
        <begin position="1"/>
        <end position="52"/>
    </location>
</feature>
<organism evidence="2 3">
    <name type="scientific">Nannocystis bainbridge</name>
    <dbReference type="NCBI Taxonomy" id="2995303"/>
    <lineage>
        <taxon>Bacteria</taxon>
        <taxon>Pseudomonadati</taxon>
        <taxon>Myxococcota</taxon>
        <taxon>Polyangia</taxon>
        <taxon>Nannocystales</taxon>
        <taxon>Nannocystaceae</taxon>
        <taxon>Nannocystis</taxon>
    </lineage>
</organism>
<dbReference type="Proteomes" id="UP001221686">
    <property type="component" value="Unassembled WGS sequence"/>
</dbReference>
<proteinExistence type="predicted"/>
<gene>
    <name evidence="2" type="ORF">POL25_29890</name>
</gene>
<keyword evidence="3" id="KW-1185">Reference proteome</keyword>
<evidence type="ECO:0000313" key="2">
    <source>
        <dbReference type="EMBL" id="MDC0721155.1"/>
    </source>
</evidence>
<name>A0ABT5E639_9BACT</name>
<comment type="caution">
    <text evidence="2">The sequence shown here is derived from an EMBL/GenBank/DDBJ whole genome shotgun (WGS) entry which is preliminary data.</text>
</comment>
<evidence type="ECO:0000313" key="3">
    <source>
        <dbReference type="Proteomes" id="UP001221686"/>
    </source>
</evidence>
<dbReference type="EMBL" id="JAQNDL010000003">
    <property type="protein sequence ID" value="MDC0721155.1"/>
    <property type="molecule type" value="Genomic_DNA"/>
</dbReference>
<feature type="region of interest" description="Disordered" evidence="1">
    <location>
        <begin position="1"/>
        <end position="67"/>
    </location>
</feature>
<sequence length="373" mass="38024">MTESGGTTTITTLAPTSQTGSSTDTPTSTSSSSTGATTADEATSDTATAGTTMNDGPKLDLPDGETDTGGLGGCKKADFLFVVDASGSMSNEQASLVASFPGFIATITRTLSASDYHIMAVSTDDGMNTGVNSQCMMGGLCTCTPAPTCCEISCESGTTCNGAPCDDLPIGPCDYKYGSGRLFDAGGKSCMLAADRRYMLATQPDIADTFGCIADVGTYGSGDEKPMLAAIKAVSDAQNGPGACNEGFLRDDAILVLTFITDEEDDVGDMNNGSPGGPQQWYEAMVAAKGGDPEAVVVLGLVGDSNLPGGVCLPDVDPNMNGNGAEAAPRLQSFVGMFPNGVLGSVCAPEYTPFFIDAVDVIDLACDNFEPPR</sequence>
<reference evidence="2 3" key="1">
    <citation type="submission" date="2022-11" db="EMBL/GenBank/DDBJ databases">
        <title>Minimal conservation of predation-associated metabolite biosynthetic gene clusters underscores biosynthetic potential of Myxococcota including descriptions for ten novel species: Archangium lansinium sp. nov., Myxococcus landrumus sp. nov., Nannocystis bai.</title>
        <authorList>
            <person name="Ahearne A."/>
            <person name="Stevens C."/>
            <person name="Dowd S."/>
        </authorList>
    </citation>
    <scope>NUCLEOTIDE SEQUENCE [LARGE SCALE GENOMIC DNA]</scope>
    <source>
        <strain evidence="2 3">BB15-2</strain>
    </source>
</reference>
<protein>
    <recommendedName>
        <fullName evidence="4">VWFA domain-containing protein</fullName>
    </recommendedName>
</protein>
<evidence type="ECO:0008006" key="4">
    <source>
        <dbReference type="Google" id="ProtNLM"/>
    </source>
</evidence>
<accession>A0ABT5E639</accession>
<dbReference type="RefSeq" id="WP_272089655.1">
    <property type="nucleotide sequence ID" value="NZ_JAQNDL010000003.1"/>
</dbReference>